<keyword evidence="2" id="KW-0547">Nucleotide-binding</keyword>
<proteinExistence type="predicted"/>
<dbReference type="AlphaFoldDB" id="A0A0B5AH16"/>
<keyword evidence="1" id="KW-0813">Transport</keyword>
<dbReference type="InterPro" id="IPR027417">
    <property type="entry name" value="P-loop_NTPase"/>
</dbReference>
<dbReference type="Proteomes" id="UP000031449">
    <property type="component" value="Chromosome"/>
</dbReference>
<dbReference type="HOGENOM" id="CLU_000604_1_2_9"/>
<dbReference type="PANTHER" id="PTHR42711">
    <property type="entry name" value="ABC TRANSPORTER ATP-BINDING PROTEIN"/>
    <property type="match status" value="1"/>
</dbReference>
<accession>A0A0B5AH16</accession>
<evidence type="ECO:0000256" key="1">
    <source>
        <dbReference type="ARBA" id="ARBA00022448"/>
    </source>
</evidence>
<keyword evidence="3 5" id="KW-0067">ATP-binding</keyword>
<feature type="domain" description="ABC transporter" evidence="4">
    <location>
        <begin position="5"/>
        <end position="232"/>
    </location>
</feature>
<dbReference type="BioCyc" id="JESP1508404:G14D9-9560-MONOMER"/>
<protein>
    <submittedName>
        <fullName evidence="5">ABC transporter ATP-binding protein</fullName>
    </submittedName>
</protein>
<evidence type="ECO:0000256" key="3">
    <source>
        <dbReference type="ARBA" id="ARBA00022840"/>
    </source>
</evidence>
<dbReference type="OrthoDB" id="9804819at2"/>
<dbReference type="SUPFAM" id="SSF52540">
    <property type="entry name" value="P-loop containing nucleoside triphosphate hydrolases"/>
    <property type="match status" value="1"/>
</dbReference>
<evidence type="ECO:0000259" key="4">
    <source>
        <dbReference type="PROSITE" id="PS50893"/>
    </source>
</evidence>
<dbReference type="InterPro" id="IPR017871">
    <property type="entry name" value="ABC_transporter-like_CS"/>
</dbReference>
<dbReference type="CDD" id="cd03230">
    <property type="entry name" value="ABC_DR_subfamily_A"/>
    <property type="match status" value="1"/>
</dbReference>
<name>A0A0B5AH16_9BACL</name>
<keyword evidence="6" id="KW-1185">Reference proteome</keyword>
<dbReference type="PROSITE" id="PS50893">
    <property type="entry name" value="ABC_TRANSPORTER_2"/>
    <property type="match status" value="1"/>
</dbReference>
<dbReference type="InterPro" id="IPR003593">
    <property type="entry name" value="AAA+_ATPase"/>
</dbReference>
<dbReference type="GO" id="GO:0016887">
    <property type="term" value="F:ATP hydrolysis activity"/>
    <property type="evidence" value="ECO:0007669"/>
    <property type="project" value="InterPro"/>
</dbReference>
<evidence type="ECO:0000313" key="6">
    <source>
        <dbReference type="Proteomes" id="UP000031449"/>
    </source>
</evidence>
<dbReference type="EMBL" id="CP009416">
    <property type="protein sequence ID" value="AJD89660.1"/>
    <property type="molecule type" value="Genomic_DNA"/>
</dbReference>
<dbReference type="Pfam" id="PF00005">
    <property type="entry name" value="ABC_tran"/>
    <property type="match status" value="1"/>
</dbReference>
<dbReference type="Gene3D" id="3.40.50.300">
    <property type="entry name" value="P-loop containing nucleotide triphosphate hydrolases"/>
    <property type="match status" value="1"/>
</dbReference>
<reference evidence="5 6" key="1">
    <citation type="submission" date="2014-08" db="EMBL/GenBank/DDBJ databases">
        <title>Complete genome of a marine bacteria Jeotgalibacillus malaysiensis.</title>
        <authorList>
            <person name="Yaakop A.S."/>
            <person name="Chan K.-G."/>
            <person name="Goh K.M."/>
        </authorList>
    </citation>
    <scope>NUCLEOTIDE SEQUENCE [LARGE SCALE GENOMIC DNA]</scope>
    <source>
        <strain evidence="5 6">D5</strain>
    </source>
</reference>
<dbReference type="PANTHER" id="PTHR42711:SF13">
    <property type="entry name" value="ABC TRANSPORTER, ATP-BINDING PROTEIN"/>
    <property type="match status" value="1"/>
</dbReference>
<dbReference type="SMART" id="SM00382">
    <property type="entry name" value="AAA"/>
    <property type="match status" value="1"/>
</dbReference>
<dbReference type="STRING" id="1508404.JMA_03430"/>
<dbReference type="KEGG" id="jeo:JMA_03430"/>
<dbReference type="InterPro" id="IPR050763">
    <property type="entry name" value="ABC_transporter_ATP-binding"/>
</dbReference>
<evidence type="ECO:0000256" key="2">
    <source>
        <dbReference type="ARBA" id="ARBA00022741"/>
    </source>
</evidence>
<gene>
    <name evidence="5" type="ORF">JMA_03430</name>
</gene>
<evidence type="ECO:0000313" key="5">
    <source>
        <dbReference type="EMBL" id="AJD89660.1"/>
    </source>
</evidence>
<dbReference type="InterPro" id="IPR003439">
    <property type="entry name" value="ABC_transporter-like_ATP-bd"/>
</dbReference>
<organism evidence="5 6">
    <name type="scientific">Jeotgalibacillus malaysiensis</name>
    <dbReference type="NCBI Taxonomy" id="1508404"/>
    <lineage>
        <taxon>Bacteria</taxon>
        <taxon>Bacillati</taxon>
        <taxon>Bacillota</taxon>
        <taxon>Bacilli</taxon>
        <taxon>Bacillales</taxon>
        <taxon>Caryophanaceae</taxon>
        <taxon>Jeotgalibacillus</taxon>
    </lineage>
</organism>
<sequence length="283" mass="31850">MTAEINVQHIGKSFDKFTALEDVSFSVQKGEVFGFLGPSGSGKTTLIKILTAQLDQNKGKASVFGIPVSEMKRVENKSRFGILTDNSGLYKRLTVEENLTLYKDLFELNDNAIDEALAFVNLQDARKKKVSKLSKGMLQRVTLARALMHKPELLFLDEPTSALDPGNTHHIYKGLRKLNEMGTTIFLTTHDMAEAETLCDRVAFLHEGKIKAIGAPSELRLRHSDQSMIVELTNGEQHTLPLNEMTTAGRLEEWMRNQLIQRIWSNEPTLGDIFMEMTGRDLR</sequence>
<dbReference type="PROSITE" id="PS00211">
    <property type="entry name" value="ABC_TRANSPORTER_1"/>
    <property type="match status" value="1"/>
</dbReference>
<dbReference type="GO" id="GO:0005524">
    <property type="term" value="F:ATP binding"/>
    <property type="evidence" value="ECO:0007669"/>
    <property type="project" value="UniProtKB-KW"/>
</dbReference>